<evidence type="ECO:0008006" key="3">
    <source>
        <dbReference type="Google" id="ProtNLM"/>
    </source>
</evidence>
<accession>A0A6G0VIA7</accession>
<dbReference type="EMBL" id="VUJU01016842">
    <property type="protein sequence ID" value="KAF0687281.1"/>
    <property type="molecule type" value="Genomic_DNA"/>
</dbReference>
<name>A0A6G0VIA7_APHCR</name>
<feature type="non-terminal residue" evidence="1">
    <location>
        <position position="118"/>
    </location>
</feature>
<evidence type="ECO:0000313" key="2">
    <source>
        <dbReference type="Proteomes" id="UP000478052"/>
    </source>
</evidence>
<gene>
    <name evidence="1" type="ORF">FWK35_00037081</name>
</gene>
<keyword evidence="2" id="KW-1185">Reference proteome</keyword>
<dbReference type="OrthoDB" id="6590743at2759"/>
<protein>
    <recommendedName>
        <fullName evidence="3">USP domain-containing protein</fullName>
    </recommendedName>
</protein>
<dbReference type="SUPFAM" id="SSF54001">
    <property type="entry name" value="Cysteine proteinases"/>
    <property type="match status" value="1"/>
</dbReference>
<evidence type="ECO:0000313" key="1">
    <source>
        <dbReference type="EMBL" id="KAF0687281.1"/>
    </source>
</evidence>
<dbReference type="AlphaFoldDB" id="A0A6G0VIA7"/>
<reference evidence="1 2" key="1">
    <citation type="submission" date="2019-08" db="EMBL/GenBank/DDBJ databases">
        <title>Whole genome of Aphis craccivora.</title>
        <authorList>
            <person name="Voronova N.V."/>
            <person name="Shulinski R.S."/>
            <person name="Bandarenka Y.V."/>
            <person name="Zhorov D.G."/>
            <person name="Warner D."/>
        </authorList>
    </citation>
    <scope>NUCLEOTIDE SEQUENCE [LARGE SCALE GENOMIC DNA]</scope>
    <source>
        <strain evidence="1">180601</strain>
        <tissue evidence="1">Whole Body</tissue>
    </source>
</reference>
<dbReference type="InterPro" id="IPR038765">
    <property type="entry name" value="Papain-like_cys_pep_sf"/>
</dbReference>
<comment type="caution">
    <text evidence="1">The sequence shown here is derived from an EMBL/GenBank/DDBJ whole genome shotgun (WGS) entry which is preliminary data.</text>
</comment>
<sequence length="118" mass="13500">MCSTEAASMVQVKLKDIPQILVYESTTYELRGAIHFYKGKSGLRNSVGHYTAYAKRGTHSWELYDDLKKRPIPVKENSTILCVVDHHIVKQYKGGGKMDKRGQNAWYLGLWAYDFKIG</sequence>
<organism evidence="1 2">
    <name type="scientific">Aphis craccivora</name>
    <name type="common">Cowpea aphid</name>
    <dbReference type="NCBI Taxonomy" id="307492"/>
    <lineage>
        <taxon>Eukaryota</taxon>
        <taxon>Metazoa</taxon>
        <taxon>Ecdysozoa</taxon>
        <taxon>Arthropoda</taxon>
        <taxon>Hexapoda</taxon>
        <taxon>Insecta</taxon>
        <taxon>Pterygota</taxon>
        <taxon>Neoptera</taxon>
        <taxon>Paraneoptera</taxon>
        <taxon>Hemiptera</taxon>
        <taxon>Sternorrhyncha</taxon>
        <taxon>Aphidomorpha</taxon>
        <taxon>Aphidoidea</taxon>
        <taxon>Aphididae</taxon>
        <taxon>Aphidini</taxon>
        <taxon>Aphis</taxon>
        <taxon>Aphis</taxon>
    </lineage>
</organism>
<dbReference type="Proteomes" id="UP000478052">
    <property type="component" value="Unassembled WGS sequence"/>
</dbReference>
<proteinExistence type="predicted"/>